<reference evidence="1 2" key="1">
    <citation type="submission" date="2020-06" db="EMBL/GenBank/DDBJ databases">
        <title>Methanofollis fontis sp. nov., a methanogen isolated from marine sediments near a cold seep at Four-Way Closure Ridge offshore southwestern Taiwan.</title>
        <authorList>
            <person name="Chen S.-C."/>
            <person name="Teng N.-H."/>
            <person name="Lin Y.-S."/>
            <person name="Lai M.-C."/>
            <person name="Chen H.-H."/>
            <person name="Wang C.-C."/>
        </authorList>
    </citation>
    <scope>NUCLEOTIDE SEQUENCE [LARGE SCALE GENOMIC DNA]</scope>
    <source>
        <strain evidence="1 2">DSM 2702</strain>
    </source>
</reference>
<dbReference type="Proteomes" id="UP000570823">
    <property type="component" value="Unassembled WGS sequence"/>
</dbReference>
<evidence type="ECO:0000313" key="1">
    <source>
        <dbReference type="EMBL" id="NVO66808.1"/>
    </source>
</evidence>
<organism evidence="1 2">
    <name type="scientific">Methanofollis tationis</name>
    <dbReference type="NCBI Taxonomy" id="81417"/>
    <lineage>
        <taxon>Archaea</taxon>
        <taxon>Methanobacteriati</taxon>
        <taxon>Methanobacteriota</taxon>
        <taxon>Stenosarchaea group</taxon>
        <taxon>Methanomicrobia</taxon>
        <taxon>Methanomicrobiales</taxon>
        <taxon>Methanomicrobiaceae</taxon>
        <taxon>Methanofollis</taxon>
    </lineage>
</organism>
<protein>
    <recommendedName>
        <fullName evidence="3">Winged helix-turn-helix transcriptional regulator</fullName>
    </recommendedName>
</protein>
<name>A0A7K4HPP0_9EURY</name>
<dbReference type="RefSeq" id="WP_176788468.1">
    <property type="nucleotide sequence ID" value="NZ_JABXWR010000001.1"/>
</dbReference>
<gene>
    <name evidence="1" type="ORF">HWN36_05675</name>
</gene>
<dbReference type="EMBL" id="JABXWR010000001">
    <property type="protein sequence ID" value="NVO66808.1"/>
    <property type="molecule type" value="Genomic_DNA"/>
</dbReference>
<dbReference type="OrthoDB" id="229881at2157"/>
<keyword evidence="2" id="KW-1185">Reference proteome</keyword>
<evidence type="ECO:0008006" key="3">
    <source>
        <dbReference type="Google" id="ProtNLM"/>
    </source>
</evidence>
<accession>A0A7K4HPP0</accession>
<sequence length="99" mass="11080">MLEKLKTEIELVARHLEVLRVVAAHQPIGIMKLAEVLGLPYHRVRYSLRVLEGMGYIRASPAGAVATERALAFLDHLDDDLDAMIALLEGMRRPISHNI</sequence>
<dbReference type="AlphaFoldDB" id="A0A7K4HPP0"/>
<evidence type="ECO:0000313" key="2">
    <source>
        <dbReference type="Proteomes" id="UP000570823"/>
    </source>
</evidence>
<dbReference type="InterPro" id="IPR036388">
    <property type="entry name" value="WH-like_DNA-bd_sf"/>
</dbReference>
<dbReference type="SUPFAM" id="SSF46785">
    <property type="entry name" value="Winged helix' DNA-binding domain"/>
    <property type="match status" value="1"/>
</dbReference>
<dbReference type="Gene3D" id="1.10.10.10">
    <property type="entry name" value="Winged helix-like DNA-binding domain superfamily/Winged helix DNA-binding domain"/>
    <property type="match status" value="1"/>
</dbReference>
<comment type="caution">
    <text evidence="1">The sequence shown here is derived from an EMBL/GenBank/DDBJ whole genome shotgun (WGS) entry which is preliminary data.</text>
</comment>
<proteinExistence type="predicted"/>
<dbReference type="InterPro" id="IPR036390">
    <property type="entry name" value="WH_DNA-bd_sf"/>
</dbReference>